<dbReference type="EMBL" id="JAQIZT010000003">
    <property type="protein sequence ID" value="KAJ7005134.1"/>
    <property type="molecule type" value="Genomic_DNA"/>
</dbReference>
<evidence type="ECO:0000313" key="5">
    <source>
        <dbReference type="Proteomes" id="UP001164929"/>
    </source>
</evidence>
<keyword evidence="2" id="KW-0378">Hydrolase</keyword>
<feature type="domain" description="Xylanase inhibitor C-terminal" evidence="3">
    <location>
        <begin position="42"/>
        <end position="149"/>
    </location>
</feature>
<protein>
    <submittedName>
        <fullName evidence="4">Aspartic proteinase nepenthesin-2</fullName>
    </submittedName>
</protein>
<reference evidence="4" key="1">
    <citation type="journal article" date="2023" name="Mol. Ecol. Resour.">
        <title>Chromosome-level genome assembly of a triploid poplar Populus alba 'Berolinensis'.</title>
        <authorList>
            <person name="Chen S."/>
            <person name="Yu Y."/>
            <person name="Wang X."/>
            <person name="Wang S."/>
            <person name="Zhang T."/>
            <person name="Zhou Y."/>
            <person name="He R."/>
            <person name="Meng N."/>
            <person name="Wang Y."/>
            <person name="Liu W."/>
            <person name="Liu Z."/>
            <person name="Liu J."/>
            <person name="Guo Q."/>
            <person name="Huang H."/>
            <person name="Sederoff R.R."/>
            <person name="Wang G."/>
            <person name="Qu G."/>
            <person name="Chen S."/>
        </authorList>
    </citation>
    <scope>NUCLEOTIDE SEQUENCE</scope>
    <source>
        <strain evidence="4">SC-2020</strain>
    </source>
</reference>
<keyword evidence="5" id="KW-1185">Reference proteome</keyword>
<dbReference type="GO" id="GO:0005576">
    <property type="term" value="C:extracellular region"/>
    <property type="evidence" value="ECO:0007669"/>
    <property type="project" value="TreeGrafter"/>
</dbReference>
<dbReference type="InterPro" id="IPR051708">
    <property type="entry name" value="Plant_Aspart_Prot_A1"/>
</dbReference>
<dbReference type="Gene3D" id="2.40.70.10">
    <property type="entry name" value="Acid Proteases"/>
    <property type="match status" value="1"/>
</dbReference>
<dbReference type="SUPFAM" id="SSF50630">
    <property type="entry name" value="Acid proteases"/>
    <property type="match status" value="1"/>
</dbReference>
<gene>
    <name evidence="4" type="ORF">NC653_009832</name>
</gene>
<dbReference type="AlphaFoldDB" id="A0AAD6RA08"/>
<evidence type="ECO:0000256" key="1">
    <source>
        <dbReference type="ARBA" id="ARBA00022670"/>
    </source>
</evidence>
<dbReference type="GO" id="GO:0008233">
    <property type="term" value="F:peptidase activity"/>
    <property type="evidence" value="ECO:0007669"/>
    <property type="project" value="UniProtKB-KW"/>
</dbReference>
<dbReference type="Proteomes" id="UP001164929">
    <property type="component" value="Chromosome 3"/>
</dbReference>
<evidence type="ECO:0000259" key="3">
    <source>
        <dbReference type="Pfam" id="PF14541"/>
    </source>
</evidence>
<proteinExistence type="predicted"/>
<keyword evidence="1" id="KW-0645">Protease</keyword>
<dbReference type="InterPro" id="IPR032799">
    <property type="entry name" value="TAXi_C"/>
</dbReference>
<sequence>MESSLPASKQTAHTAPILRFSYCIKAVKPRKFTNYVQRLCNYVNLLGINVNGVKLNISKTDLAIEEDGGGGCVIDCGALAPTLLVKPIFDTLHTAMADHLSSNQNLKRRIIHKDLCCEELSDDGRKNLPVATFHFENADLDVKPEAVFMFLEF</sequence>
<accession>A0AAD6RA08</accession>
<comment type="caution">
    <text evidence="4">The sequence shown here is derived from an EMBL/GenBank/DDBJ whole genome shotgun (WGS) entry which is preliminary data.</text>
</comment>
<name>A0AAD6RA08_9ROSI</name>
<dbReference type="InterPro" id="IPR021109">
    <property type="entry name" value="Peptidase_aspartic_dom_sf"/>
</dbReference>
<dbReference type="PANTHER" id="PTHR47967:SF117">
    <property type="entry name" value="PEPTIDASE A1 DOMAIN-CONTAINING PROTEIN"/>
    <property type="match status" value="1"/>
</dbReference>
<dbReference type="GO" id="GO:0006508">
    <property type="term" value="P:proteolysis"/>
    <property type="evidence" value="ECO:0007669"/>
    <property type="project" value="UniProtKB-KW"/>
</dbReference>
<organism evidence="4 5">
    <name type="scientific">Populus alba x Populus x berolinensis</name>
    <dbReference type="NCBI Taxonomy" id="444605"/>
    <lineage>
        <taxon>Eukaryota</taxon>
        <taxon>Viridiplantae</taxon>
        <taxon>Streptophyta</taxon>
        <taxon>Embryophyta</taxon>
        <taxon>Tracheophyta</taxon>
        <taxon>Spermatophyta</taxon>
        <taxon>Magnoliopsida</taxon>
        <taxon>eudicotyledons</taxon>
        <taxon>Gunneridae</taxon>
        <taxon>Pentapetalae</taxon>
        <taxon>rosids</taxon>
        <taxon>fabids</taxon>
        <taxon>Malpighiales</taxon>
        <taxon>Salicaceae</taxon>
        <taxon>Saliceae</taxon>
        <taxon>Populus</taxon>
    </lineage>
</organism>
<evidence type="ECO:0000313" key="4">
    <source>
        <dbReference type="EMBL" id="KAJ7005134.1"/>
    </source>
</evidence>
<dbReference type="Pfam" id="PF14541">
    <property type="entry name" value="TAXi_C"/>
    <property type="match status" value="1"/>
</dbReference>
<dbReference type="PANTHER" id="PTHR47967">
    <property type="entry name" value="OS07G0603500 PROTEIN-RELATED"/>
    <property type="match status" value="1"/>
</dbReference>
<evidence type="ECO:0000256" key="2">
    <source>
        <dbReference type="ARBA" id="ARBA00022801"/>
    </source>
</evidence>